<dbReference type="Gene3D" id="1.50.10.100">
    <property type="entry name" value="Chondroitin AC/alginate lyase"/>
    <property type="match status" value="1"/>
</dbReference>
<feature type="domain" description="Heparinase II/III-like C-terminal" evidence="5">
    <location>
        <begin position="310"/>
        <end position="518"/>
    </location>
</feature>
<dbReference type="Proteomes" id="UP001257909">
    <property type="component" value="Unassembled WGS sequence"/>
</dbReference>
<keyword evidence="2" id="KW-0732">Signal</keyword>
<evidence type="ECO:0000256" key="3">
    <source>
        <dbReference type="ARBA" id="ARBA00022764"/>
    </source>
</evidence>
<accession>A0ABU1VUD3</accession>
<dbReference type="EMBL" id="JAVDWR010000001">
    <property type="protein sequence ID" value="MDR7119314.1"/>
    <property type="molecule type" value="Genomic_DNA"/>
</dbReference>
<evidence type="ECO:0000259" key="5">
    <source>
        <dbReference type="Pfam" id="PF07940"/>
    </source>
</evidence>
<keyword evidence="3" id="KW-0574">Periplasm</keyword>
<comment type="caution">
    <text evidence="6">The sequence shown here is derived from an EMBL/GenBank/DDBJ whole genome shotgun (WGS) entry which is preliminary data.</text>
</comment>
<organism evidence="6 7">
    <name type="scientific">Rheinheimera soli</name>
    <dbReference type="NCBI Taxonomy" id="443616"/>
    <lineage>
        <taxon>Bacteria</taxon>
        <taxon>Pseudomonadati</taxon>
        <taxon>Pseudomonadota</taxon>
        <taxon>Gammaproteobacteria</taxon>
        <taxon>Chromatiales</taxon>
        <taxon>Chromatiaceae</taxon>
        <taxon>Rheinheimera</taxon>
    </lineage>
</organism>
<sequence>MSSALQDAIKKGLLRDGVTSYSNVEPVQAARQILVNSYVFPYVGELPIWTNGGIQWTVQFENNAASKNLWFYSLVFIDYLVKAAVLEADDIYWEKAIELYRSYKKWREQDKNSKSLLFRDEHAVTNRACVFSQLLHCVLNRATDNEDLILLVQDIVDELIEHGDWLALDEHYVFNNHGIMMDRALLNLVVQFRSYNSERFSEKNDLWLNKSLERLNMMLHRVFDKDGCCTENSPSYHMLNMSLFGAIDSFIRNNNLSIEKNEINVVLKQVIEASSYMFHEDGTLPLVGDSEERPSVFVPDGFYKDKFGFGFFPDAGFCFVKEPGFYLTFKCGGTSFSHRHIDDTSITLRIDGLDFICDGGMYSYDYNDPIRKFLMSSRGHSGFFTEQNSATLFSNYSSAKEMARMLDVKIFSPFLQLEGESQIDKQALINRKITALKNENAKYTALLIDDSFDSTVEKGWRIQFLLHPDVNLIVENDKAILNRGNVALLVSFNTTEKYKLVIEDGYFSKKYQMVDKCKVLVAIGSSMSANISTLISVRYLD</sequence>
<evidence type="ECO:0000256" key="1">
    <source>
        <dbReference type="ARBA" id="ARBA00004418"/>
    </source>
</evidence>
<gene>
    <name evidence="6" type="ORF">J2W69_000229</name>
</gene>
<reference evidence="6 7" key="1">
    <citation type="submission" date="2023-07" db="EMBL/GenBank/DDBJ databases">
        <title>Sorghum-associated microbial communities from plants grown in Nebraska, USA.</title>
        <authorList>
            <person name="Schachtman D."/>
        </authorList>
    </citation>
    <scope>NUCLEOTIDE SEQUENCE [LARGE SCALE GENOMIC DNA]</scope>
    <source>
        <strain evidence="6 7">4138</strain>
    </source>
</reference>
<dbReference type="PANTHER" id="PTHR39210:SF1">
    <property type="entry name" value="HEPARIN-SULFATE LYASE"/>
    <property type="match status" value="1"/>
</dbReference>
<name>A0ABU1VUD3_9GAMM</name>
<evidence type="ECO:0000313" key="7">
    <source>
        <dbReference type="Proteomes" id="UP001257909"/>
    </source>
</evidence>
<dbReference type="SUPFAM" id="SSF48230">
    <property type="entry name" value="Chondroitin AC/alginate lyase"/>
    <property type="match status" value="1"/>
</dbReference>
<protein>
    <recommendedName>
        <fullName evidence="5">Heparinase II/III-like C-terminal domain-containing protein</fullName>
    </recommendedName>
</protein>
<comment type="subcellular location">
    <subcellularLocation>
        <location evidence="1">Periplasm</location>
    </subcellularLocation>
</comment>
<dbReference type="InterPro" id="IPR012480">
    <property type="entry name" value="Hepar_II_III_C"/>
</dbReference>
<dbReference type="RefSeq" id="WP_310273741.1">
    <property type="nucleotide sequence ID" value="NZ_JAVDWR010000001.1"/>
</dbReference>
<evidence type="ECO:0000256" key="4">
    <source>
        <dbReference type="ARBA" id="ARBA00023239"/>
    </source>
</evidence>
<evidence type="ECO:0000313" key="6">
    <source>
        <dbReference type="EMBL" id="MDR7119314.1"/>
    </source>
</evidence>
<dbReference type="InterPro" id="IPR008929">
    <property type="entry name" value="Chondroitin_lyas"/>
</dbReference>
<evidence type="ECO:0000256" key="2">
    <source>
        <dbReference type="ARBA" id="ARBA00022729"/>
    </source>
</evidence>
<keyword evidence="4" id="KW-0456">Lyase</keyword>
<dbReference type="PANTHER" id="PTHR39210">
    <property type="entry name" value="HEPARIN-SULFATE LYASE"/>
    <property type="match status" value="1"/>
</dbReference>
<dbReference type="Gene3D" id="2.70.98.70">
    <property type="match status" value="1"/>
</dbReference>
<keyword evidence="7" id="KW-1185">Reference proteome</keyword>
<proteinExistence type="predicted"/>
<dbReference type="Pfam" id="PF07940">
    <property type="entry name" value="Hepar_II_III_C"/>
    <property type="match status" value="1"/>
</dbReference>